<dbReference type="Proteomes" id="UP000193409">
    <property type="component" value="Unassembled WGS sequence"/>
</dbReference>
<protein>
    <recommendedName>
        <fullName evidence="2">YHYH domain-containing protein</fullName>
    </recommendedName>
</protein>
<dbReference type="OrthoDB" id="9796530at2"/>
<dbReference type="AlphaFoldDB" id="A0A1Y5SI76"/>
<feature type="signal peptide" evidence="1">
    <location>
        <begin position="1"/>
        <end position="21"/>
    </location>
</feature>
<dbReference type="RefSeq" id="WP_085868453.1">
    <property type="nucleotide sequence ID" value="NZ_FWFQ01000011.1"/>
</dbReference>
<proteinExistence type="predicted"/>
<keyword evidence="1" id="KW-0732">Signal</keyword>
<feature type="chain" id="PRO_5012689656" description="YHYH domain-containing protein" evidence="1">
    <location>
        <begin position="22"/>
        <end position="332"/>
    </location>
</feature>
<keyword evidence="4" id="KW-1185">Reference proteome</keyword>
<name>A0A1Y5SI76_9RHOB</name>
<gene>
    <name evidence="3" type="ORF">PSA7680_01892</name>
</gene>
<organism evidence="3 4">
    <name type="scientific">Pseudoruegeria aquimaris</name>
    <dbReference type="NCBI Taxonomy" id="393663"/>
    <lineage>
        <taxon>Bacteria</taxon>
        <taxon>Pseudomonadati</taxon>
        <taxon>Pseudomonadota</taxon>
        <taxon>Alphaproteobacteria</taxon>
        <taxon>Rhodobacterales</taxon>
        <taxon>Roseobacteraceae</taxon>
        <taxon>Pseudoruegeria</taxon>
    </lineage>
</organism>
<feature type="domain" description="YHYH" evidence="2">
    <location>
        <begin position="170"/>
        <end position="267"/>
    </location>
</feature>
<accession>A0A1Y5SI76</accession>
<sequence length="332" mass="33890">MHFKPALAAIAAVGLAFPAAAHEHDESSVLAALTEAFSGADLAAAPKIVDCTLSGGARARCLSLTVRPEPSGYVPGPWCPTSADDGPDVSGIWLHDGRVFDADGSFMGQIAELFDDPAWQMVDPDTGKIAVTDTKEKCAAAARPDVGAEYANTCVECLPEYLDPDLTVTYVIPLHPVPAQAPAPTRDAGSGVAFNGIRLDAPAPVDAILGAYTIAPFDDCGGHINLFVGYHYHAATDCIGASAGGSDAHAAPVGLAMDGYAIYPTLSDEETAAAGLDSCFGHEAAGLGYHYHAGPAGGNAILGCLSGQFGCVLEGGAGQCDASQRRGPPPRD</sequence>
<dbReference type="Pfam" id="PF14240">
    <property type="entry name" value="YHYH"/>
    <property type="match status" value="1"/>
</dbReference>
<dbReference type="EMBL" id="FWFQ01000011">
    <property type="protein sequence ID" value="SLN38416.1"/>
    <property type="molecule type" value="Genomic_DNA"/>
</dbReference>
<evidence type="ECO:0000313" key="3">
    <source>
        <dbReference type="EMBL" id="SLN38416.1"/>
    </source>
</evidence>
<evidence type="ECO:0000313" key="4">
    <source>
        <dbReference type="Proteomes" id="UP000193409"/>
    </source>
</evidence>
<evidence type="ECO:0000259" key="2">
    <source>
        <dbReference type="Pfam" id="PF14240"/>
    </source>
</evidence>
<dbReference type="InterPro" id="IPR025924">
    <property type="entry name" value="YHYH_dom"/>
</dbReference>
<evidence type="ECO:0000256" key="1">
    <source>
        <dbReference type="SAM" id="SignalP"/>
    </source>
</evidence>
<reference evidence="3 4" key="1">
    <citation type="submission" date="2017-03" db="EMBL/GenBank/DDBJ databases">
        <authorList>
            <person name="Afonso C.L."/>
            <person name="Miller P.J."/>
            <person name="Scott M.A."/>
            <person name="Spackman E."/>
            <person name="Goraichik I."/>
            <person name="Dimitrov K.M."/>
            <person name="Suarez D.L."/>
            <person name="Swayne D.E."/>
        </authorList>
    </citation>
    <scope>NUCLEOTIDE SEQUENCE [LARGE SCALE GENOMIC DNA]</scope>
    <source>
        <strain evidence="3 4">CECT 7680</strain>
    </source>
</reference>